<name>A0AAJ5WVD2_9BACT</name>
<dbReference type="Proteomes" id="UP001220610">
    <property type="component" value="Chromosome"/>
</dbReference>
<evidence type="ECO:0000313" key="2">
    <source>
        <dbReference type="Proteomes" id="UP001220610"/>
    </source>
</evidence>
<protein>
    <submittedName>
        <fullName evidence="1">Uncharacterized protein</fullName>
    </submittedName>
</protein>
<dbReference type="EMBL" id="CP119311">
    <property type="protein sequence ID" value="WEK36839.1"/>
    <property type="molecule type" value="Genomic_DNA"/>
</dbReference>
<reference evidence="1" key="1">
    <citation type="submission" date="2023-03" db="EMBL/GenBank/DDBJ databases">
        <title>Andean soil-derived lignocellulolytic bacterial consortium as a source of novel taxa and putative plastic-active enzymes.</title>
        <authorList>
            <person name="Diaz-Garcia L."/>
            <person name="Chuvochina M."/>
            <person name="Feuerriegel G."/>
            <person name="Bunk B."/>
            <person name="Sproer C."/>
            <person name="Streit W.R."/>
            <person name="Rodriguez L.M."/>
            <person name="Overmann J."/>
            <person name="Jimenez D.J."/>
        </authorList>
    </citation>
    <scope>NUCLEOTIDE SEQUENCE</scope>
    <source>
        <strain evidence="1">MAG 7</strain>
    </source>
</reference>
<dbReference type="AlphaFoldDB" id="A0AAJ5WVD2"/>
<evidence type="ECO:0000313" key="1">
    <source>
        <dbReference type="EMBL" id="WEK36839.1"/>
    </source>
</evidence>
<organism evidence="1 2">
    <name type="scientific">Candidatus Pseudobacter hemicellulosilyticus</name>
    <dbReference type="NCBI Taxonomy" id="3121375"/>
    <lineage>
        <taxon>Bacteria</taxon>
        <taxon>Pseudomonadati</taxon>
        <taxon>Bacteroidota</taxon>
        <taxon>Chitinophagia</taxon>
        <taxon>Chitinophagales</taxon>
        <taxon>Chitinophagaceae</taxon>
        <taxon>Pseudobacter</taxon>
    </lineage>
</organism>
<proteinExistence type="predicted"/>
<accession>A0AAJ5WVD2</accession>
<gene>
    <name evidence="1" type="ORF">P0Y53_04930</name>
</gene>
<sequence length="44" mass="4874">MPFAGNKIDLLPVTKNNLAQDTSMMVDTSLRNNPNSVTPETIRQ</sequence>